<keyword evidence="4 6" id="KW-0520">NAD</keyword>
<evidence type="ECO:0000256" key="6">
    <source>
        <dbReference type="HAMAP-Rule" id="MF_01216"/>
    </source>
</evidence>
<dbReference type="InterPro" id="IPR003680">
    <property type="entry name" value="Flavodoxin_fold"/>
</dbReference>
<dbReference type="HAMAP" id="MF_01216">
    <property type="entry name" value="Azoreductase_type1"/>
    <property type="match status" value="1"/>
</dbReference>
<name>A0A4R0Z3B2_9GAMM</name>
<comment type="catalytic activity">
    <reaction evidence="5">
        <text>N,N-dimethyl-1,4-phenylenediamine + anthranilate + 2 NAD(+) = 2-(4-dimethylaminophenyl)diazenylbenzoate + 2 NADH + 2 H(+)</text>
        <dbReference type="Rhea" id="RHEA:55872"/>
        <dbReference type="ChEBI" id="CHEBI:15378"/>
        <dbReference type="ChEBI" id="CHEBI:15783"/>
        <dbReference type="ChEBI" id="CHEBI:16567"/>
        <dbReference type="ChEBI" id="CHEBI:57540"/>
        <dbReference type="ChEBI" id="CHEBI:57945"/>
        <dbReference type="ChEBI" id="CHEBI:71579"/>
        <dbReference type="EC" id="1.7.1.17"/>
    </reaction>
    <physiologicalReaction direction="right-to-left" evidence="5">
        <dbReference type="Rhea" id="RHEA:55874"/>
    </physiologicalReaction>
</comment>
<evidence type="ECO:0000256" key="1">
    <source>
        <dbReference type="ARBA" id="ARBA00022630"/>
    </source>
</evidence>
<dbReference type="InterPro" id="IPR050104">
    <property type="entry name" value="FMN-dep_NADH:Q_OxRdtase_AzoR1"/>
</dbReference>
<dbReference type="EC" id="1.6.5.-" evidence="6"/>
<evidence type="ECO:0000256" key="2">
    <source>
        <dbReference type="ARBA" id="ARBA00022643"/>
    </source>
</evidence>
<dbReference type="AlphaFoldDB" id="A0A4R0Z3B2"/>
<dbReference type="EMBL" id="SJTG01000001">
    <property type="protein sequence ID" value="TCI12830.1"/>
    <property type="molecule type" value="Genomic_DNA"/>
</dbReference>
<accession>A0A4R0Z3B2</accession>
<feature type="binding site" evidence="6">
    <location>
        <begin position="15"/>
        <end position="17"/>
    </location>
    <ligand>
        <name>FMN</name>
        <dbReference type="ChEBI" id="CHEBI:58210"/>
    </ligand>
</feature>
<protein>
    <recommendedName>
        <fullName evidence="6">FMN dependent NADH:quinone oxidoreductase</fullName>
        <ecNumber evidence="6">1.6.5.-</ecNumber>
    </recommendedName>
    <alternativeName>
        <fullName evidence="6">Azo-dye reductase</fullName>
    </alternativeName>
    <alternativeName>
        <fullName evidence="6">FMN-dependent NADH-azo compound oxidoreductase</fullName>
    </alternativeName>
    <alternativeName>
        <fullName evidence="6">FMN-dependent NADH-azoreductase</fullName>
        <ecNumber evidence="6">1.7.1.17</ecNumber>
    </alternativeName>
</protein>
<dbReference type="RefSeq" id="WP_131150390.1">
    <property type="nucleotide sequence ID" value="NZ_SJTG01000001.1"/>
</dbReference>
<dbReference type="SUPFAM" id="SSF52218">
    <property type="entry name" value="Flavoproteins"/>
    <property type="match status" value="1"/>
</dbReference>
<dbReference type="Proteomes" id="UP000291822">
    <property type="component" value="Unassembled WGS sequence"/>
</dbReference>
<comment type="cofactor">
    <cofactor evidence="6">
        <name>FMN</name>
        <dbReference type="ChEBI" id="CHEBI:58210"/>
    </cofactor>
    <text evidence="6">Binds 1 FMN per subunit.</text>
</comment>
<keyword evidence="9" id="KW-1185">Reference proteome</keyword>
<dbReference type="PANTHER" id="PTHR43741:SF4">
    <property type="entry name" value="FMN-DEPENDENT NADH:QUINONE OXIDOREDUCTASE"/>
    <property type="match status" value="1"/>
</dbReference>
<comment type="function">
    <text evidence="6">Quinone reductase that provides resistance to thiol-specific stress caused by electrophilic quinones.</text>
</comment>
<dbReference type="Pfam" id="PF02525">
    <property type="entry name" value="Flavodoxin_2"/>
    <property type="match status" value="1"/>
</dbReference>
<dbReference type="GO" id="GO:0016652">
    <property type="term" value="F:oxidoreductase activity, acting on NAD(P)H as acceptor"/>
    <property type="evidence" value="ECO:0007669"/>
    <property type="project" value="UniProtKB-UniRule"/>
</dbReference>
<reference evidence="8 9" key="1">
    <citation type="submission" date="2019-02" db="EMBL/GenBank/DDBJ databases">
        <title>Dyella amyloliquefaciens sp. nov., isolated from forest soil.</title>
        <authorList>
            <person name="Gao Z.-H."/>
            <person name="Qiu L.-H."/>
        </authorList>
    </citation>
    <scope>NUCLEOTIDE SEQUENCE [LARGE SCALE GENOMIC DNA]</scope>
    <source>
        <strain evidence="8 9">KACC 12747</strain>
    </source>
</reference>
<keyword evidence="3 6" id="KW-0560">Oxidoreductase</keyword>
<evidence type="ECO:0000256" key="4">
    <source>
        <dbReference type="ARBA" id="ARBA00023027"/>
    </source>
</evidence>
<feature type="domain" description="Flavodoxin-like fold" evidence="7">
    <location>
        <begin position="1"/>
        <end position="185"/>
    </location>
</feature>
<dbReference type="InterPro" id="IPR029039">
    <property type="entry name" value="Flavoprotein-like_sf"/>
</dbReference>
<evidence type="ECO:0000259" key="7">
    <source>
        <dbReference type="Pfam" id="PF02525"/>
    </source>
</evidence>
<comment type="caution">
    <text evidence="8">The sequence shown here is derived from an EMBL/GenBank/DDBJ whole genome shotgun (WGS) entry which is preliminary data.</text>
</comment>
<sequence length="193" mass="20092">MNVLHIDSSALGAHSVSRGLTAAIVTELKHEQPGLNVTYRDVAANPLPHWAPVADAADPAATMGADVMDEFLAADVVVIGAPMYNFGIPSALKAWIDRIAVAGKTFRYTAEGPEGLAKGKRVIVASSRGGFYSAGAAAAMDFQESYLRAVLGFIGITDVEFVRAEGVNVSADHKNEALQSAQAAIGGVIRKAA</sequence>
<comment type="catalytic activity">
    <reaction evidence="6">
        <text>2 a quinone + NADH + H(+) = 2 a 1,4-benzosemiquinone + NAD(+)</text>
        <dbReference type="Rhea" id="RHEA:65952"/>
        <dbReference type="ChEBI" id="CHEBI:15378"/>
        <dbReference type="ChEBI" id="CHEBI:57540"/>
        <dbReference type="ChEBI" id="CHEBI:57945"/>
        <dbReference type="ChEBI" id="CHEBI:132124"/>
        <dbReference type="ChEBI" id="CHEBI:134225"/>
    </reaction>
</comment>
<dbReference type="GO" id="GO:0016655">
    <property type="term" value="F:oxidoreductase activity, acting on NAD(P)H, quinone or similar compound as acceptor"/>
    <property type="evidence" value="ECO:0007669"/>
    <property type="project" value="InterPro"/>
</dbReference>
<evidence type="ECO:0000256" key="3">
    <source>
        <dbReference type="ARBA" id="ARBA00023002"/>
    </source>
</evidence>
<proteinExistence type="inferred from homology"/>
<comment type="similarity">
    <text evidence="6">Belongs to the azoreductase type 1 family.</text>
</comment>
<feature type="binding site" evidence="6">
    <location>
        <position position="9"/>
    </location>
    <ligand>
        <name>FMN</name>
        <dbReference type="ChEBI" id="CHEBI:58210"/>
    </ligand>
</feature>
<evidence type="ECO:0000313" key="9">
    <source>
        <dbReference type="Proteomes" id="UP000291822"/>
    </source>
</evidence>
<gene>
    <name evidence="6" type="primary">azoR</name>
    <name evidence="8" type="ORF">EZM97_05760</name>
</gene>
<evidence type="ECO:0000256" key="5">
    <source>
        <dbReference type="ARBA" id="ARBA00048542"/>
    </source>
</evidence>
<evidence type="ECO:0000313" key="8">
    <source>
        <dbReference type="EMBL" id="TCI12830.1"/>
    </source>
</evidence>
<dbReference type="PANTHER" id="PTHR43741">
    <property type="entry name" value="FMN-DEPENDENT NADH-AZOREDUCTASE 1"/>
    <property type="match status" value="1"/>
</dbReference>
<dbReference type="GO" id="GO:0010181">
    <property type="term" value="F:FMN binding"/>
    <property type="evidence" value="ECO:0007669"/>
    <property type="project" value="UniProtKB-UniRule"/>
</dbReference>
<dbReference type="EC" id="1.7.1.17" evidence="6"/>
<dbReference type="InterPro" id="IPR023048">
    <property type="entry name" value="NADH:quinone_OxRdtase_FMN_depd"/>
</dbReference>
<dbReference type="GO" id="GO:0009055">
    <property type="term" value="F:electron transfer activity"/>
    <property type="evidence" value="ECO:0007669"/>
    <property type="project" value="UniProtKB-UniRule"/>
</dbReference>
<keyword evidence="2 6" id="KW-0288">FMN</keyword>
<comment type="function">
    <text evidence="6">Also exhibits azoreductase activity. Catalyzes the reductive cleavage of the azo bond in aromatic azo compounds to the corresponding amines.</text>
</comment>
<organism evidence="8 9">
    <name type="scientific">Dyella soli</name>
    <dbReference type="NCBI Taxonomy" id="522319"/>
    <lineage>
        <taxon>Bacteria</taxon>
        <taxon>Pseudomonadati</taxon>
        <taxon>Pseudomonadota</taxon>
        <taxon>Gammaproteobacteria</taxon>
        <taxon>Lysobacterales</taxon>
        <taxon>Rhodanobacteraceae</taxon>
        <taxon>Dyella</taxon>
    </lineage>
</organism>
<keyword evidence="1 6" id="KW-0285">Flavoprotein</keyword>
<comment type="subunit">
    <text evidence="6">Homodimer.</text>
</comment>
<feature type="binding site" evidence="6">
    <location>
        <begin position="127"/>
        <end position="130"/>
    </location>
    <ligand>
        <name>FMN</name>
        <dbReference type="ChEBI" id="CHEBI:58210"/>
    </ligand>
</feature>
<dbReference type="Gene3D" id="3.40.50.360">
    <property type="match status" value="1"/>
</dbReference>
<feature type="binding site" evidence="6">
    <location>
        <begin position="83"/>
        <end position="86"/>
    </location>
    <ligand>
        <name>FMN</name>
        <dbReference type="ChEBI" id="CHEBI:58210"/>
    </ligand>
</feature>